<organism evidence="11 12">
    <name type="scientific">Marinomonas pollencensis</name>
    <dbReference type="NCBI Taxonomy" id="491954"/>
    <lineage>
        <taxon>Bacteria</taxon>
        <taxon>Pseudomonadati</taxon>
        <taxon>Pseudomonadota</taxon>
        <taxon>Gammaproteobacteria</taxon>
        <taxon>Oceanospirillales</taxon>
        <taxon>Oceanospirillaceae</taxon>
        <taxon>Marinomonas</taxon>
    </lineage>
</organism>
<keyword evidence="7" id="KW-0378">Hydrolase</keyword>
<proteinExistence type="inferred from homology"/>
<evidence type="ECO:0000256" key="6">
    <source>
        <dbReference type="ARBA" id="ARBA00022764"/>
    </source>
</evidence>
<evidence type="ECO:0000256" key="7">
    <source>
        <dbReference type="ARBA" id="ARBA00022801"/>
    </source>
</evidence>
<comment type="similarity">
    <text evidence="3">Belongs to the N-acetylmuramoyl-L-alanine amidase 3 family.</text>
</comment>
<evidence type="ECO:0000256" key="2">
    <source>
        <dbReference type="ARBA" id="ARBA00004418"/>
    </source>
</evidence>
<evidence type="ECO:0000256" key="1">
    <source>
        <dbReference type="ARBA" id="ARBA00001561"/>
    </source>
</evidence>
<dbReference type="GO" id="GO:0009253">
    <property type="term" value="P:peptidoglycan catabolic process"/>
    <property type="evidence" value="ECO:0007669"/>
    <property type="project" value="InterPro"/>
</dbReference>
<dbReference type="EC" id="3.5.1.28" evidence="4"/>
<evidence type="ECO:0000256" key="8">
    <source>
        <dbReference type="ARBA" id="ARBA00023316"/>
    </source>
</evidence>
<accession>A0A3E0DJM2</accession>
<comment type="caution">
    <text evidence="11">The sequence shown here is derived from an EMBL/GenBank/DDBJ whole genome shotgun (WGS) entry which is preliminary data.</text>
</comment>
<dbReference type="InterPro" id="IPR021731">
    <property type="entry name" value="AMIN_dom"/>
</dbReference>
<dbReference type="SUPFAM" id="SSF53187">
    <property type="entry name" value="Zn-dependent exopeptidases"/>
    <property type="match status" value="1"/>
</dbReference>
<comment type="subcellular location">
    <subcellularLocation>
        <location evidence="2">Periplasm</location>
    </subcellularLocation>
</comment>
<keyword evidence="8" id="KW-0961">Cell wall biogenesis/degradation</keyword>
<feature type="domain" description="MurNAc-LAA" evidence="10">
    <location>
        <begin position="242"/>
        <end position="397"/>
    </location>
</feature>
<sequence>MTHLLLCNISGGAATYSSFLINRVLPMTDSTRRTFIRRFLLASCATLLPVSGVAEQVSALKDIRTYRHGKMAQIKLKLANTPHYKVFTLSKPERLVVDLEHTKNAYHSKGLHKLGLFNDVRWALRQGNTLRLVFDLEKHIGFNSASIEQRNGHSKLTINLTDSVVVQHKVATRQAEKRNIVVVVDPGHGGKDPGATGKHGTYEKDVVLAISRMLRQKLNRTQGFKVIMTRDKDVFIPLRERVNIAHRHKADIFVSVHADACEDRSVRGSSVYILSNKGATSVMARRLAHRENNSDLIGGVSLNTKDNMLAKVLLDLSQTGTLQASTDLATTVIRHLGKVEKVLHKRVERAAFAVLKSPDIPSALVETAFISNPHEEKKLRTKAFQNKIADALHQGIKHYCLTNIPERNLIIG</sequence>
<protein>
    <recommendedName>
        <fullName evidence="9">N-acetylmuramoyl-L-alanine amidase AmiC</fullName>
        <ecNumber evidence="4">3.5.1.28</ecNumber>
    </recommendedName>
</protein>
<dbReference type="GO" id="GO:0030288">
    <property type="term" value="C:outer membrane-bounded periplasmic space"/>
    <property type="evidence" value="ECO:0007669"/>
    <property type="project" value="TreeGrafter"/>
</dbReference>
<evidence type="ECO:0000256" key="3">
    <source>
        <dbReference type="ARBA" id="ARBA00010860"/>
    </source>
</evidence>
<dbReference type="OrthoDB" id="9806267at2"/>
<keyword evidence="6" id="KW-0574">Periplasm</keyword>
<dbReference type="PANTHER" id="PTHR30404:SF0">
    <property type="entry name" value="N-ACETYLMURAMOYL-L-ALANINE AMIDASE AMIC"/>
    <property type="match status" value="1"/>
</dbReference>
<comment type="catalytic activity">
    <reaction evidence="1">
        <text>Hydrolyzes the link between N-acetylmuramoyl residues and L-amino acid residues in certain cell-wall glycopeptides.</text>
        <dbReference type="EC" id="3.5.1.28"/>
    </reaction>
</comment>
<dbReference type="FunFam" id="3.40.630.40:FF:000001">
    <property type="entry name" value="N-acetylmuramoyl-L-alanine amidase"/>
    <property type="match status" value="1"/>
</dbReference>
<dbReference type="Pfam" id="PF11741">
    <property type="entry name" value="AMIN"/>
    <property type="match status" value="1"/>
</dbReference>
<dbReference type="Pfam" id="PF01520">
    <property type="entry name" value="Amidase_3"/>
    <property type="match status" value="1"/>
</dbReference>
<gene>
    <name evidence="11" type="ORF">DFP81_10783</name>
</gene>
<dbReference type="InterPro" id="IPR002508">
    <property type="entry name" value="MurNAc-LAA_cat"/>
</dbReference>
<keyword evidence="12" id="KW-1185">Reference proteome</keyword>
<name>A0A3E0DJM2_9GAMM</name>
<evidence type="ECO:0000259" key="10">
    <source>
        <dbReference type="SMART" id="SM00646"/>
    </source>
</evidence>
<dbReference type="GO" id="GO:0008745">
    <property type="term" value="F:N-acetylmuramoyl-L-alanine amidase activity"/>
    <property type="evidence" value="ECO:0007669"/>
    <property type="project" value="UniProtKB-EC"/>
</dbReference>
<dbReference type="AlphaFoldDB" id="A0A3E0DJM2"/>
<reference evidence="11 12" key="1">
    <citation type="submission" date="2018-08" db="EMBL/GenBank/DDBJ databases">
        <title>Genomic Encyclopedia of Type Strains, Phase III (KMG-III): the genomes of soil and plant-associated and newly described type strains.</title>
        <authorList>
            <person name="Whitman W."/>
        </authorList>
    </citation>
    <scope>NUCLEOTIDE SEQUENCE [LARGE SCALE GENOMIC DNA]</scope>
    <source>
        <strain evidence="11 12">CECT 7375</strain>
    </source>
</reference>
<dbReference type="RefSeq" id="WP_115897916.1">
    <property type="nucleotide sequence ID" value="NZ_QUNG01000007.1"/>
</dbReference>
<keyword evidence="5" id="KW-0732">Signal</keyword>
<evidence type="ECO:0000313" key="11">
    <source>
        <dbReference type="EMBL" id="REG82909.1"/>
    </source>
</evidence>
<dbReference type="EMBL" id="QUNG01000007">
    <property type="protein sequence ID" value="REG82909.1"/>
    <property type="molecule type" value="Genomic_DNA"/>
</dbReference>
<evidence type="ECO:0000256" key="4">
    <source>
        <dbReference type="ARBA" id="ARBA00011901"/>
    </source>
</evidence>
<evidence type="ECO:0000313" key="12">
    <source>
        <dbReference type="Proteomes" id="UP000256542"/>
    </source>
</evidence>
<dbReference type="SMART" id="SM00646">
    <property type="entry name" value="Ami_3"/>
    <property type="match status" value="1"/>
</dbReference>
<dbReference type="Gene3D" id="3.40.630.40">
    <property type="entry name" value="Zn-dependent exopeptidases"/>
    <property type="match status" value="1"/>
</dbReference>
<dbReference type="GO" id="GO:0071555">
    <property type="term" value="P:cell wall organization"/>
    <property type="evidence" value="ECO:0007669"/>
    <property type="project" value="UniProtKB-KW"/>
</dbReference>
<dbReference type="CDD" id="cd02696">
    <property type="entry name" value="MurNAc-LAA"/>
    <property type="match status" value="1"/>
</dbReference>
<dbReference type="PANTHER" id="PTHR30404">
    <property type="entry name" value="N-ACETYLMURAMOYL-L-ALANINE AMIDASE"/>
    <property type="match status" value="1"/>
</dbReference>
<evidence type="ECO:0000256" key="5">
    <source>
        <dbReference type="ARBA" id="ARBA00022729"/>
    </source>
</evidence>
<dbReference type="InterPro" id="IPR050695">
    <property type="entry name" value="N-acetylmuramoyl_amidase_3"/>
</dbReference>
<evidence type="ECO:0000256" key="9">
    <source>
        <dbReference type="ARBA" id="ARBA00074581"/>
    </source>
</evidence>
<dbReference type="Gene3D" id="2.60.40.3500">
    <property type="match status" value="1"/>
</dbReference>
<dbReference type="Proteomes" id="UP000256542">
    <property type="component" value="Unassembled WGS sequence"/>
</dbReference>